<dbReference type="AlphaFoldDB" id="A0AAU8FSV5"/>
<dbReference type="RefSeq" id="WP_353722953.1">
    <property type="nucleotide sequence ID" value="NZ_CP159289.1"/>
</dbReference>
<reference evidence="1" key="1">
    <citation type="submission" date="2024-06" db="EMBL/GenBank/DDBJ databases">
        <title>Sequencing and assembly of the genome of Dyadobacter sp. strain 676, a symbiont of Cyamopsis tetragonoloba.</title>
        <authorList>
            <person name="Guro P."/>
            <person name="Sazanova A."/>
            <person name="Kuznetsova I."/>
            <person name="Belimov A."/>
            <person name="Safronova V."/>
        </authorList>
    </citation>
    <scope>NUCLEOTIDE SEQUENCE</scope>
    <source>
        <strain evidence="1">676</strain>
    </source>
</reference>
<accession>A0AAU8FSV5</accession>
<organism evidence="1">
    <name type="scientific">Dyadobacter sp. 676</name>
    <dbReference type="NCBI Taxonomy" id="3088362"/>
    <lineage>
        <taxon>Bacteria</taxon>
        <taxon>Pseudomonadati</taxon>
        <taxon>Bacteroidota</taxon>
        <taxon>Cytophagia</taxon>
        <taxon>Cytophagales</taxon>
        <taxon>Spirosomataceae</taxon>
        <taxon>Dyadobacter</taxon>
    </lineage>
</organism>
<sequence>MKTISKRPMDKIEKYKTMEKILREIEDLKNSETAVIKKIGQIETENMNINVQNLDKSLNEIYDGVYKNLQNVENLQNSFSETVADFKEKNKITDEMLLELRE</sequence>
<evidence type="ECO:0000313" key="1">
    <source>
        <dbReference type="EMBL" id="XCH27706.1"/>
    </source>
</evidence>
<dbReference type="EMBL" id="CP159289">
    <property type="protein sequence ID" value="XCH27706.1"/>
    <property type="molecule type" value="Genomic_DNA"/>
</dbReference>
<proteinExistence type="predicted"/>
<gene>
    <name evidence="1" type="ORF">ABV298_15420</name>
</gene>
<name>A0AAU8FSV5_9BACT</name>
<protein>
    <submittedName>
        <fullName evidence="1">Uncharacterized protein</fullName>
    </submittedName>
</protein>